<dbReference type="STRING" id="758803.SAMN05421803_108195"/>
<evidence type="ECO:0000256" key="4">
    <source>
        <dbReference type="SAM" id="SignalP"/>
    </source>
</evidence>
<dbReference type="OrthoDB" id="5240629at2"/>
<dbReference type="RefSeq" id="WP_073380051.1">
    <property type="nucleotide sequence ID" value="NZ_FQZK01000008.1"/>
</dbReference>
<feature type="chain" id="PRO_5009919231" evidence="4">
    <location>
        <begin position="28"/>
        <end position="528"/>
    </location>
</feature>
<feature type="signal peptide" evidence="4">
    <location>
        <begin position="1"/>
        <end position="27"/>
    </location>
</feature>
<dbReference type="InterPro" id="IPR030678">
    <property type="entry name" value="Peptide/Ni-bd"/>
</dbReference>
<organism evidence="6 7">
    <name type="scientific">Nocardiopsis flavescens</name>
    <dbReference type="NCBI Taxonomy" id="758803"/>
    <lineage>
        <taxon>Bacteria</taxon>
        <taxon>Bacillati</taxon>
        <taxon>Actinomycetota</taxon>
        <taxon>Actinomycetes</taxon>
        <taxon>Streptosporangiales</taxon>
        <taxon>Nocardiopsidaceae</taxon>
        <taxon>Nocardiopsis</taxon>
    </lineage>
</organism>
<dbReference type="Gene3D" id="3.10.105.10">
    <property type="entry name" value="Dipeptide-binding Protein, Domain 3"/>
    <property type="match status" value="1"/>
</dbReference>
<dbReference type="PIRSF" id="PIRSF002741">
    <property type="entry name" value="MppA"/>
    <property type="match status" value="1"/>
</dbReference>
<proteinExistence type="inferred from homology"/>
<reference evidence="6 7" key="1">
    <citation type="submission" date="2016-11" db="EMBL/GenBank/DDBJ databases">
        <authorList>
            <person name="Jaros S."/>
            <person name="Januszkiewicz K."/>
            <person name="Wedrychowicz H."/>
        </authorList>
    </citation>
    <scope>NUCLEOTIDE SEQUENCE [LARGE SCALE GENOMIC DNA]</scope>
    <source>
        <strain evidence="6 7">CGMCC 4.5723</strain>
    </source>
</reference>
<accession>A0A1M6LFB1</accession>
<dbReference type="InterPro" id="IPR000914">
    <property type="entry name" value="SBP_5_dom"/>
</dbReference>
<sequence length="528" mass="56521">MRTSSITRSTALLGVGVLCLTACGGSAGDGEPGLVSGGVFTAAVNGEVNNTIPMTGSQPQERQVMVYAYESLIYTGEDGEPQPWLAQTWEAAEDGTSLTMELTPGVTCHDGTEFDAGVAAANLNYHADPENTSVHTDSLVPAGLEARGEGLSLEVTAPTSDPFLLSKIGTVEMVCAAGLEDPESLQGVSNGTGLYALTEARPDAFVYTTRDDYDWGPGGLTSETEGVPSGLEVRVVTDESTRANLLLSGELNSARIVGSDRARLEAAGYDYTGAVNPIGQMLFNEREERPTHDPLVREALVLGFDHDEAAEVVTGGNPVGLESLITESPYLCVPEDGPLWDPVGHDPDRAGELLDEAGWELGSDGMRERDGEKLTINFIYDAGSETHAPAAELLREYWLEIGVETELRAMDGAAWSEYLYETFDWDTGWIQISSGGPTIQHAFYGGATPDEGGLNFMATDSAEYDEIAERAFTAAPDEACGHWEEAERLLVEDFHTYPVAGTVLPTFMNGAVFEETSYIQAPSIRMTE</sequence>
<dbReference type="InterPro" id="IPR039424">
    <property type="entry name" value="SBP_5"/>
</dbReference>
<dbReference type="GO" id="GO:1904680">
    <property type="term" value="F:peptide transmembrane transporter activity"/>
    <property type="evidence" value="ECO:0007669"/>
    <property type="project" value="TreeGrafter"/>
</dbReference>
<evidence type="ECO:0000259" key="5">
    <source>
        <dbReference type="Pfam" id="PF00496"/>
    </source>
</evidence>
<dbReference type="Pfam" id="PF00496">
    <property type="entry name" value="SBP_bac_5"/>
    <property type="match status" value="1"/>
</dbReference>
<dbReference type="GO" id="GO:0042597">
    <property type="term" value="C:periplasmic space"/>
    <property type="evidence" value="ECO:0007669"/>
    <property type="project" value="UniProtKB-ARBA"/>
</dbReference>
<gene>
    <name evidence="6" type="ORF">SAMN05421803_108195</name>
</gene>
<name>A0A1M6LFB1_9ACTN</name>
<feature type="domain" description="Solute-binding protein family 5" evidence="5">
    <location>
        <begin position="80"/>
        <end position="437"/>
    </location>
</feature>
<keyword evidence="7" id="KW-1185">Reference proteome</keyword>
<dbReference type="PANTHER" id="PTHR30290:SF9">
    <property type="entry name" value="OLIGOPEPTIDE-BINDING PROTEIN APPA"/>
    <property type="match status" value="1"/>
</dbReference>
<protein>
    <submittedName>
        <fullName evidence="6">Peptide/nickel transport system substrate-binding protein</fullName>
    </submittedName>
</protein>
<dbReference type="SUPFAM" id="SSF53850">
    <property type="entry name" value="Periplasmic binding protein-like II"/>
    <property type="match status" value="1"/>
</dbReference>
<dbReference type="Gene3D" id="3.40.190.10">
    <property type="entry name" value="Periplasmic binding protein-like II"/>
    <property type="match status" value="1"/>
</dbReference>
<keyword evidence="2" id="KW-0813">Transport</keyword>
<evidence type="ECO:0000313" key="6">
    <source>
        <dbReference type="EMBL" id="SHJ69913.1"/>
    </source>
</evidence>
<dbReference type="AlphaFoldDB" id="A0A1M6LFB1"/>
<dbReference type="Proteomes" id="UP000184452">
    <property type="component" value="Unassembled WGS sequence"/>
</dbReference>
<dbReference type="PANTHER" id="PTHR30290">
    <property type="entry name" value="PERIPLASMIC BINDING COMPONENT OF ABC TRANSPORTER"/>
    <property type="match status" value="1"/>
</dbReference>
<comment type="similarity">
    <text evidence="1">Belongs to the bacterial solute-binding protein 5 family.</text>
</comment>
<keyword evidence="3 4" id="KW-0732">Signal</keyword>
<dbReference type="GO" id="GO:0015833">
    <property type="term" value="P:peptide transport"/>
    <property type="evidence" value="ECO:0007669"/>
    <property type="project" value="TreeGrafter"/>
</dbReference>
<evidence type="ECO:0000256" key="2">
    <source>
        <dbReference type="ARBA" id="ARBA00022448"/>
    </source>
</evidence>
<dbReference type="CDD" id="cd00995">
    <property type="entry name" value="PBP2_NikA_DppA_OppA_like"/>
    <property type="match status" value="1"/>
</dbReference>
<dbReference type="EMBL" id="FQZK01000008">
    <property type="protein sequence ID" value="SHJ69913.1"/>
    <property type="molecule type" value="Genomic_DNA"/>
</dbReference>
<evidence type="ECO:0000313" key="7">
    <source>
        <dbReference type="Proteomes" id="UP000184452"/>
    </source>
</evidence>
<dbReference type="GO" id="GO:0043190">
    <property type="term" value="C:ATP-binding cassette (ABC) transporter complex"/>
    <property type="evidence" value="ECO:0007669"/>
    <property type="project" value="InterPro"/>
</dbReference>
<evidence type="ECO:0000256" key="1">
    <source>
        <dbReference type="ARBA" id="ARBA00005695"/>
    </source>
</evidence>
<evidence type="ECO:0000256" key="3">
    <source>
        <dbReference type="ARBA" id="ARBA00022729"/>
    </source>
</evidence>